<keyword evidence="4" id="KW-0539">Nucleus</keyword>
<evidence type="ECO:0000256" key="3">
    <source>
        <dbReference type="ARBA" id="ARBA00023163"/>
    </source>
</evidence>
<evidence type="ECO:0000256" key="2">
    <source>
        <dbReference type="ARBA" id="ARBA00023125"/>
    </source>
</evidence>
<keyword evidence="3" id="KW-0804">Transcription</keyword>
<dbReference type="InterPro" id="IPR045012">
    <property type="entry name" value="NLP"/>
</dbReference>
<reference evidence="6 7" key="1">
    <citation type="submission" date="2019-05" db="EMBL/GenBank/DDBJ databases">
        <title>Mikania micrantha, genome provides insights into the molecular mechanism of rapid growth.</title>
        <authorList>
            <person name="Liu B."/>
        </authorList>
    </citation>
    <scope>NUCLEOTIDE SEQUENCE [LARGE SCALE GENOMIC DNA]</scope>
    <source>
        <strain evidence="6">NLD-2019</strain>
        <tissue evidence="6">Leaf</tissue>
    </source>
</reference>
<protein>
    <recommendedName>
        <fullName evidence="5">RWP-RK domain-containing protein</fullName>
    </recommendedName>
</protein>
<dbReference type="InterPro" id="IPR003035">
    <property type="entry name" value="RWP-RK_dom"/>
</dbReference>
<evidence type="ECO:0000256" key="1">
    <source>
        <dbReference type="ARBA" id="ARBA00023015"/>
    </source>
</evidence>
<dbReference type="GO" id="GO:0003677">
    <property type="term" value="F:DNA binding"/>
    <property type="evidence" value="ECO:0007669"/>
    <property type="project" value="UniProtKB-KW"/>
</dbReference>
<name>A0A5N6MNS8_9ASTR</name>
<comment type="caution">
    <text evidence="6">The sequence shown here is derived from an EMBL/GenBank/DDBJ whole genome shotgun (WGS) entry which is preliminary data.</text>
</comment>
<dbReference type="AlphaFoldDB" id="A0A5N6MNS8"/>
<evidence type="ECO:0000313" key="7">
    <source>
        <dbReference type="Proteomes" id="UP000326396"/>
    </source>
</evidence>
<keyword evidence="1" id="KW-0805">Transcription regulation</keyword>
<evidence type="ECO:0000313" key="6">
    <source>
        <dbReference type="EMBL" id="KAD3641649.1"/>
    </source>
</evidence>
<organism evidence="6 7">
    <name type="scientific">Mikania micrantha</name>
    <name type="common">bitter vine</name>
    <dbReference type="NCBI Taxonomy" id="192012"/>
    <lineage>
        <taxon>Eukaryota</taxon>
        <taxon>Viridiplantae</taxon>
        <taxon>Streptophyta</taxon>
        <taxon>Embryophyta</taxon>
        <taxon>Tracheophyta</taxon>
        <taxon>Spermatophyta</taxon>
        <taxon>Magnoliopsida</taxon>
        <taxon>eudicotyledons</taxon>
        <taxon>Gunneridae</taxon>
        <taxon>Pentapetalae</taxon>
        <taxon>asterids</taxon>
        <taxon>campanulids</taxon>
        <taxon>Asterales</taxon>
        <taxon>Asteraceae</taxon>
        <taxon>Asteroideae</taxon>
        <taxon>Heliantheae alliance</taxon>
        <taxon>Eupatorieae</taxon>
        <taxon>Mikania</taxon>
    </lineage>
</organism>
<dbReference type="PANTHER" id="PTHR32002">
    <property type="entry name" value="PROTEIN NLP8"/>
    <property type="match status" value="1"/>
</dbReference>
<dbReference type="PROSITE" id="PS51519">
    <property type="entry name" value="RWP_RK"/>
    <property type="match status" value="1"/>
</dbReference>
<dbReference type="OrthoDB" id="1740089at2759"/>
<keyword evidence="7" id="KW-1185">Reference proteome</keyword>
<accession>A0A5N6MNS8</accession>
<dbReference type="PANTHER" id="PTHR32002:SF35">
    <property type="entry name" value="PROTEIN NLP6"/>
    <property type="match status" value="1"/>
</dbReference>
<feature type="domain" description="RWP-RK" evidence="5">
    <location>
        <begin position="246"/>
        <end position="333"/>
    </location>
</feature>
<evidence type="ECO:0000256" key="4">
    <source>
        <dbReference type="ARBA" id="ARBA00023242"/>
    </source>
</evidence>
<dbReference type="Proteomes" id="UP000326396">
    <property type="component" value="Linkage Group LG5"/>
</dbReference>
<dbReference type="EMBL" id="SZYD01000015">
    <property type="protein sequence ID" value="KAD3641649.1"/>
    <property type="molecule type" value="Genomic_DNA"/>
</dbReference>
<sequence>MDSVCCCDCCCWCGCSVTGDNFFSARSSSSKMAYSTLNIGCTEQTTTGGFWKMDVSPDESSIRSPNINYICVPIDDEVKKNIISTHEALPVQDGASVLIQFWAAIDIGNICVLTTTSQPFGLFGYNQELEAYRKGCLDHKLYVYKDAEKEVAFGLPGRVFLNCAPVQTHNLHEHHPTDQRPPCEDAIFTRIWGSFAMPVIHANKRVGVLEFVMDTPKDCYNNDILAVYKALQRAGLQSSVQFDRPRRTSVDGRERFRKTKSFSLTKYCCLVPYFGLSSARAAEKLGLKPGAFRDLCRNVGIPVWPWIRNTTSRASLGPVTQMNKAVSETSSFVTHIADSISIPDGGFPGLSWEQPIPSVHDTGTNQIALETTDIEAWIKSERALPGFMPDCGEMINQHSNAPIMEDLDFMDVEEHINIDYPNANMIIQDEGFPEWPWQEIYDVAAILSAQQTETIQNAFEISDDPEAWIEFASVNEDLDPMDLFDFNLDDWIIDETNQF</sequence>
<proteinExistence type="predicted"/>
<dbReference type="GO" id="GO:0003700">
    <property type="term" value="F:DNA-binding transcription factor activity"/>
    <property type="evidence" value="ECO:0007669"/>
    <property type="project" value="InterPro"/>
</dbReference>
<keyword evidence="2" id="KW-0238">DNA-binding</keyword>
<evidence type="ECO:0000259" key="5">
    <source>
        <dbReference type="PROSITE" id="PS51519"/>
    </source>
</evidence>
<gene>
    <name evidence="6" type="ORF">E3N88_30873</name>
</gene>